<proteinExistence type="inferred from homology"/>
<comment type="similarity">
    <text evidence="2">Belongs to the binding-protein-dependent transport system permease family. FecCD subfamily.</text>
</comment>
<evidence type="ECO:0000256" key="2">
    <source>
        <dbReference type="ARBA" id="ARBA00007935"/>
    </source>
</evidence>
<dbReference type="Proteomes" id="UP001272137">
    <property type="component" value="Unassembled WGS sequence"/>
</dbReference>
<accession>A0AAW9D4I8</accession>
<comment type="subcellular location">
    <subcellularLocation>
        <location evidence="1">Cell membrane</location>
        <topology evidence="1">Multi-pass membrane protein</topology>
    </subcellularLocation>
</comment>
<dbReference type="GO" id="GO:0033214">
    <property type="term" value="P:siderophore-iron import into cell"/>
    <property type="evidence" value="ECO:0007669"/>
    <property type="project" value="TreeGrafter"/>
</dbReference>
<keyword evidence="6 8" id="KW-1133">Transmembrane helix</keyword>
<evidence type="ECO:0000313" key="9">
    <source>
        <dbReference type="EMBL" id="MDW9256853.1"/>
    </source>
</evidence>
<dbReference type="AlphaFoldDB" id="A0AAW9D4I8"/>
<feature type="transmembrane region" description="Helical" evidence="8">
    <location>
        <begin position="156"/>
        <end position="174"/>
    </location>
</feature>
<dbReference type="SUPFAM" id="SSF81345">
    <property type="entry name" value="ABC transporter involved in vitamin B12 uptake, BtuC"/>
    <property type="match status" value="1"/>
</dbReference>
<comment type="caution">
    <text evidence="9">The sequence shown here is derived from an EMBL/GenBank/DDBJ whole genome shotgun (WGS) entry which is preliminary data.</text>
</comment>
<dbReference type="RefSeq" id="WP_009904164.1">
    <property type="nucleotide sequence ID" value="NZ_CP008914.2"/>
</dbReference>
<reference evidence="9" key="1">
    <citation type="submission" date="2018-08" db="EMBL/GenBank/DDBJ databases">
        <title>Identification of Burkholderia cepacia strains that express a Burkholderia pseudomallei-like capsular polysaccharide.</title>
        <authorList>
            <person name="Burtnick M.N."/>
            <person name="Vongsouvath M."/>
            <person name="Newton P."/>
            <person name="Wuthiekanun V."/>
            <person name="Limmathurotsakul D."/>
            <person name="Brett P.J."/>
            <person name="Chantratita N."/>
            <person name="Dance D.A."/>
        </authorList>
    </citation>
    <scope>NUCLEOTIDE SEQUENCE</scope>
    <source>
        <strain evidence="9">SBXCC001</strain>
    </source>
</reference>
<evidence type="ECO:0000256" key="8">
    <source>
        <dbReference type="SAM" id="Phobius"/>
    </source>
</evidence>
<dbReference type="InterPro" id="IPR000522">
    <property type="entry name" value="ABC_transptr_permease_BtuC"/>
</dbReference>
<keyword evidence="7 8" id="KW-0472">Membrane</keyword>
<dbReference type="PANTHER" id="PTHR30472">
    <property type="entry name" value="FERRIC ENTEROBACTIN TRANSPORT SYSTEM PERMEASE PROTEIN"/>
    <property type="match status" value="1"/>
</dbReference>
<dbReference type="PANTHER" id="PTHR30472:SF67">
    <property type="entry name" value="PERMEASE OF ABC TRANSPORTER-RELATED"/>
    <property type="match status" value="1"/>
</dbReference>
<evidence type="ECO:0000256" key="1">
    <source>
        <dbReference type="ARBA" id="ARBA00004651"/>
    </source>
</evidence>
<evidence type="ECO:0000256" key="5">
    <source>
        <dbReference type="ARBA" id="ARBA00022692"/>
    </source>
</evidence>
<dbReference type="CDD" id="cd06550">
    <property type="entry name" value="TM_ABC_iron-siderophores_like"/>
    <property type="match status" value="1"/>
</dbReference>
<evidence type="ECO:0000256" key="7">
    <source>
        <dbReference type="ARBA" id="ARBA00023136"/>
    </source>
</evidence>
<feature type="transmembrane region" description="Helical" evidence="8">
    <location>
        <begin position="186"/>
        <end position="207"/>
    </location>
</feature>
<feature type="transmembrane region" description="Helical" evidence="8">
    <location>
        <begin position="227"/>
        <end position="246"/>
    </location>
</feature>
<dbReference type="Gene3D" id="1.10.3470.10">
    <property type="entry name" value="ABC transporter involved in vitamin B12 uptake, BtuC"/>
    <property type="match status" value="1"/>
</dbReference>
<gene>
    <name evidence="9" type="ORF">C7S16_1882</name>
</gene>
<keyword evidence="3" id="KW-0813">Transport</keyword>
<protein>
    <submittedName>
        <fullName evidence="9">FecCD transport family protein</fullName>
    </submittedName>
</protein>
<keyword evidence="5 8" id="KW-0812">Transmembrane</keyword>
<dbReference type="Pfam" id="PF01032">
    <property type="entry name" value="FecCD"/>
    <property type="match status" value="1"/>
</dbReference>
<feature type="transmembrane region" description="Helical" evidence="8">
    <location>
        <begin position="128"/>
        <end position="150"/>
    </location>
</feature>
<name>A0AAW9D4I8_BURTH</name>
<keyword evidence="4" id="KW-1003">Cell membrane</keyword>
<evidence type="ECO:0000256" key="4">
    <source>
        <dbReference type="ARBA" id="ARBA00022475"/>
    </source>
</evidence>
<organism evidence="9 10">
    <name type="scientific">Burkholderia thailandensis</name>
    <dbReference type="NCBI Taxonomy" id="57975"/>
    <lineage>
        <taxon>Bacteria</taxon>
        <taxon>Pseudomonadati</taxon>
        <taxon>Pseudomonadota</taxon>
        <taxon>Betaproteobacteria</taxon>
        <taxon>Burkholderiales</taxon>
        <taxon>Burkholderiaceae</taxon>
        <taxon>Burkholderia</taxon>
        <taxon>pseudomallei group</taxon>
    </lineage>
</organism>
<sequence length="366" mass="37370">MSGAARADAPPASRGRRWRMRLVLPALAVLVAISIVASTALGATTIAPARVVAIVLSHLADLRVTNAHVAHAHAADTLARSGASFAEDSIVWQIRLPRALLAALVGATLAMVGVALQAATANRLADPHLLGVSSGAMLGAVAATLGLGAAFGPFTLSFAAFAGALAATALVIALAYRRGRLEADRLLLAGVAVSFMMTALANLLLYLGDPRAASSVLFWMLGGVGLARWDLLAAPACCAALAALLLFARRRELNALMSGDVAAVSLGVPVARMRREVFVIASFATGAMVAVSGAIGFVGLVTPHLCRRLVGAEHARLLPVAGLSGAALLVWADVAARTLAAPEDLPIGIVTAGLGGAFFVVLMRRR</sequence>
<dbReference type="GO" id="GO:0005886">
    <property type="term" value="C:plasma membrane"/>
    <property type="evidence" value="ECO:0007669"/>
    <property type="project" value="UniProtKB-SubCell"/>
</dbReference>
<feature type="transmembrane region" description="Helical" evidence="8">
    <location>
        <begin position="345"/>
        <end position="363"/>
    </location>
</feature>
<dbReference type="GO" id="GO:0022857">
    <property type="term" value="F:transmembrane transporter activity"/>
    <property type="evidence" value="ECO:0007669"/>
    <property type="project" value="InterPro"/>
</dbReference>
<feature type="transmembrane region" description="Helical" evidence="8">
    <location>
        <begin position="277"/>
        <end position="305"/>
    </location>
</feature>
<evidence type="ECO:0000256" key="3">
    <source>
        <dbReference type="ARBA" id="ARBA00022448"/>
    </source>
</evidence>
<evidence type="ECO:0000313" key="10">
    <source>
        <dbReference type="Proteomes" id="UP001272137"/>
    </source>
</evidence>
<dbReference type="InterPro" id="IPR037294">
    <property type="entry name" value="ABC_BtuC-like"/>
</dbReference>
<evidence type="ECO:0000256" key="6">
    <source>
        <dbReference type="ARBA" id="ARBA00022989"/>
    </source>
</evidence>
<dbReference type="KEGG" id="btha:DR62_446"/>
<dbReference type="FunFam" id="1.10.3470.10:FF:000001">
    <property type="entry name" value="Vitamin B12 ABC transporter permease BtuC"/>
    <property type="match status" value="1"/>
</dbReference>
<dbReference type="EMBL" id="QXCT01000002">
    <property type="protein sequence ID" value="MDW9256853.1"/>
    <property type="molecule type" value="Genomic_DNA"/>
</dbReference>
<feature type="transmembrane region" description="Helical" evidence="8">
    <location>
        <begin position="99"/>
        <end position="116"/>
    </location>
</feature>